<dbReference type="AlphaFoldDB" id="A0AAW8DLU0"/>
<feature type="transmembrane region" description="Helical" evidence="2">
    <location>
        <begin position="110"/>
        <end position="132"/>
    </location>
</feature>
<accession>A0AAW8DLU0</accession>
<dbReference type="RefSeq" id="WP_306964075.1">
    <property type="nucleotide sequence ID" value="NZ_JAUSRG010000021.1"/>
</dbReference>
<dbReference type="EMBL" id="JAUSRG010000021">
    <property type="protein sequence ID" value="MDP9907396.1"/>
    <property type="molecule type" value="Genomic_DNA"/>
</dbReference>
<keyword evidence="2" id="KW-0812">Transmembrane</keyword>
<keyword evidence="5" id="KW-1185">Reference proteome</keyword>
<evidence type="ECO:0008006" key="7">
    <source>
        <dbReference type="Google" id="ProtNLM"/>
    </source>
</evidence>
<keyword evidence="2" id="KW-0472">Membrane</keyword>
<protein>
    <recommendedName>
        <fullName evidence="7">Alkaline shock response membrane anchor protein AmaP</fullName>
    </recommendedName>
</protein>
<evidence type="ECO:0000256" key="2">
    <source>
        <dbReference type="SAM" id="Phobius"/>
    </source>
</evidence>
<evidence type="ECO:0000313" key="6">
    <source>
        <dbReference type="Proteomes" id="UP001242995"/>
    </source>
</evidence>
<dbReference type="Proteomes" id="UP001242995">
    <property type="component" value="Unassembled WGS sequence"/>
</dbReference>
<reference evidence="3 5" key="1">
    <citation type="submission" date="2023-07" db="EMBL/GenBank/DDBJ databases">
        <title>Sorghum-associated microbial communities from plants grown in Nebraska, USA.</title>
        <authorList>
            <person name="Schachtman D."/>
        </authorList>
    </citation>
    <scope>NUCLEOTIDE SEQUENCE</scope>
    <source>
        <strain evidence="3">DS1006</strain>
        <strain evidence="4 5">DS1016</strain>
    </source>
</reference>
<evidence type="ECO:0000313" key="3">
    <source>
        <dbReference type="EMBL" id="MDP9907396.1"/>
    </source>
</evidence>
<evidence type="ECO:0000313" key="4">
    <source>
        <dbReference type="EMBL" id="MDQ0182940.1"/>
    </source>
</evidence>
<feature type="region of interest" description="Disordered" evidence="1">
    <location>
        <begin position="1"/>
        <end position="42"/>
    </location>
</feature>
<proteinExistence type="predicted"/>
<feature type="transmembrane region" description="Helical" evidence="2">
    <location>
        <begin position="58"/>
        <end position="77"/>
    </location>
</feature>
<sequence length="231" mass="24125">MSHAQTPHVRRSHPDTAPAQTAEGDTPGVYTPGTPGNGDRIDVGLQRILKRETRSSRAGMAALAAALVIAACLYALLESALRAIGQPPWLIDPQTAAERLTALPGGISPLLLGALGGVVAMVGLMFFLNAVLPGRKSRHLLEDPRAGVVVDDEVIASALARAARTAANVTQEQVMVVVSQRLVVVNVRPTSGVPLHEERILAAVEDELQRMAPSPMPSVRVNVAASGVIGA</sequence>
<keyword evidence="2" id="KW-1133">Transmembrane helix</keyword>
<dbReference type="Proteomes" id="UP001230951">
    <property type="component" value="Unassembled WGS sequence"/>
</dbReference>
<comment type="caution">
    <text evidence="3">The sequence shown here is derived from an EMBL/GenBank/DDBJ whole genome shotgun (WGS) entry which is preliminary data.</text>
</comment>
<gene>
    <name evidence="3" type="ORF">J2S90_004388</name>
    <name evidence="4" type="ORF">J2S93_004397</name>
</gene>
<organism evidence="3 6">
    <name type="scientific">Arthrobacter bambusae</name>
    <dbReference type="NCBI Taxonomy" id="1338426"/>
    <lineage>
        <taxon>Bacteria</taxon>
        <taxon>Bacillati</taxon>
        <taxon>Actinomycetota</taxon>
        <taxon>Actinomycetes</taxon>
        <taxon>Micrococcales</taxon>
        <taxon>Micrococcaceae</taxon>
        <taxon>Arthrobacter</taxon>
    </lineage>
</organism>
<dbReference type="EMBL" id="JAUSTF010000017">
    <property type="protein sequence ID" value="MDQ0182940.1"/>
    <property type="molecule type" value="Genomic_DNA"/>
</dbReference>
<evidence type="ECO:0000256" key="1">
    <source>
        <dbReference type="SAM" id="MobiDB-lite"/>
    </source>
</evidence>
<name>A0AAW8DLU0_9MICC</name>
<evidence type="ECO:0000313" key="5">
    <source>
        <dbReference type="Proteomes" id="UP001230951"/>
    </source>
</evidence>